<dbReference type="EMBL" id="JJPU01000181">
    <property type="protein sequence ID" value="KKG92446.1"/>
    <property type="molecule type" value="Genomic_DNA"/>
</dbReference>
<keyword evidence="1" id="KW-0812">Transmembrane</keyword>
<comment type="caution">
    <text evidence="2">The sequence shown here is derived from an EMBL/GenBank/DDBJ whole genome shotgun (WGS) entry which is preliminary data.</text>
</comment>
<evidence type="ECO:0000313" key="8">
    <source>
        <dbReference type="Proteomes" id="UP000034468"/>
    </source>
</evidence>
<dbReference type="RefSeq" id="WP_048039432.1">
    <property type="nucleotide sequence ID" value="NZ_JJPT01000005.1"/>
</dbReference>
<protein>
    <submittedName>
        <fullName evidence="2">Uncharacterized protein</fullName>
    </submittedName>
</protein>
<name>A0A0F8ITQ0_METMZ</name>
<evidence type="ECO:0000256" key="1">
    <source>
        <dbReference type="SAM" id="Phobius"/>
    </source>
</evidence>
<evidence type="ECO:0000313" key="5">
    <source>
        <dbReference type="EMBL" id="KKH04030.1"/>
    </source>
</evidence>
<evidence type="ECO:0000313" key="6">
    <source>
        <dbReference type="Proteomes" id="UP000033835"/>
    </source>
</evidence>
<evidence type="ECO:0000313" key="7">
    <source>
        <dbReference type="Proteomes" id="UP000034253"/>
    </source>
</evidence>
<organism evidence="2 8">
    <name type="scientific">Methanosarcina mazei</name>
    <name type="common">Methanosarcina frisia</name>
    <dbReference type="NCBI Taxonomy" id="2209"/>
    <lineage>
        <taxon>Archaea</taxon>
        <taxon>Methanobacteriati</taxon>
        <taxon>Methanobacteriota</taxon>
        <taxon>Stenosarchaea group</taxon>
        <taxon>Methanomicrobia</taxon>
        <taxon>Methanosarcinales</taxon>
        <taxon>Methanosarcinaceae</taxon>
        <taxon>Methanosarcina</taxon>
    </lineage>
</organism>
<evidence type="ECO:0000313" key="4">
    <source>
        <dbReference type="EMBL" id="KKG95833.1"/>
    </source>
</evidence>
<dbReference type="EMBL" id="JJPT01000005">
    <property type="protein sequence ID" value="KKG95436.1"/>
    <property type="molecule type" value="Genomic_DNA"/>
</dbReference>
<feature type="transmembrane region" description="Helical" evidence="1">
    <location>
        <begin position="95"/>
        <end position="119"/>
    </location>
</feature>
<dbReference type="EMBL" id="JJPV01000134">
    <property type="protein sequence ID" value="KKG95833.1"/>
    <property type="molecule type" value="Genomic_DNA"/>
</dbReference>
<keyword evidence="1" id="KW-1133">Transmembrane helix</keyword>
<sequence length="174" mass="20461">MFFTNPEEEEKPEKSEKMEKLWERSVDKKERLVQTYTVIYSLLISFGQNTSLNAYLSSAVDCFFYFLIWILVYHTALSRLTYDKMFDEHSGYGSYIFAMEASSFIASYLFSFAVVTYMGAITGDTLFNFWIMVYALTLVVFSSLSVIMIDWGLYGIELAFSYFSNYMRHRMFNK</sequence>
<evidence type="ECO:0000313" key="9">
    <source>
        <dbReference type="Proteomes" id="UP000034657"/>
    </source>
</evidence>
<reference evidence="6 7" key="1">
    <citation type="journal article" date="2015" name="ISME J.">
        <title>Genomic and phenotypic differentiation among Methanosarcina mazei populations from Columbia River sediment.</title>
        <authorList>
            <person name="Youngblut N.D."/>
            <person name="Wirth J.S."/>
            <person name="Henriksen J.R."/>
            <person name="Smith M."/>
            <person name="Simon H."/>
            <person name="Metcalf W.W."/>
            <person name="Whitaker R.J."/>
        </authorList>
    </citation>
    <scope>NUCLEOTIDE SEQUENCE [LARGE SCALE GENOMIC DNA]</scope>
    <source>
        <strain evidence="3 9">3.H.M.1A.1</strain>
        <strain evidence="2 8">3.H.M.1B.1</strain>
        <strain evidence="4 6">3.H.M.1B.2</strain>
        <strain evidence="5 7">3.H.M.1B.5</strain>
    </source>
</reference>
<dbReference type="Proteomes" id="UP000034253">
    <property type="component" value="Unassembled WGS sequence"/>
</dbReference>
<dbReference type="Proteomes" id="UP000033835">
    <property type="component" value="Unassembled WGS sequence"/>
</dbReference>
<evidence type="ECO:0000313" key="2">
    <source>
        <dbReference type="EMBL" id="KKG92446.1"/>
    </source>
</evidence>
<dbReference type="EMBL" id="JJPW01000005">
    <property type="protein sequence ID" value="KKH04030.1"/>
    <property type="molecule type" value="Genomic_DNA"/>
</dbReference>
<gene>
    <name evidence="5" type="ORF">DU56_16040</name>
    <name evidence="2" type="ORF">DU66_10640</name>
    <name evidence="4" type="ORF">DU68_16385</name>
    <name evidence="3" type="ORF">DU69_06250</name>
</gene>
<dbReference type="Proteomes" id="UP000034468">
    <property type="component" value="Unassembled WGS sequence"/>
</dbReference>
<feature type="transmembrane region" description="Helical" evidence="1">
    <location>
        <begin position="54"/>
        <end position="74"/>
    </location>
</feature>
<dbReference type="AlphaFoldDB" id="A0A0F8ITQ0"/>
<keyword evidence="1" id="KW-0472">Membrane</keyword>
<evidence type="ECO:0000313" key="3">
    <source>
        <dbReference type="EMBL" id="KKG95436.1"/>
    </source>
</evidence>
<dbReference type="PATRIC" id="fig|2209.45.peg.2358"/>
<feature type="transmembrane region" description="Helical" evidence="1">
    <location>
        <begin position="131"/>
        <end position="164"/>
    </location>
</feature>
<accession>A0A0F8ITQ0</accession>
<dbReference type="Proteomes" id="UP000034657">
    <property type="component" value="Unassembled WGS sequence"/>
</dbReference>
<proteinExistence type="predicted"/>